<accession>A0ACB9YRA1</accession>
<dbReference type="EMBL" id="MU393538">
    <property type="protein sequence ID" value="KAI4861924.1"/>
    <property type="molecule type" value="Genomic_DNA"/>
</dbReference>
<name>A0ACB9YRA1_9PEZI</name>
<protein>
    <submittedName>
        <fullName evidence="1">Uncharacterized protein</fullName>
    </submittedName>
</protein>
<sequence length="193" mass="21390">MDSPATTHPGPPDSSNWTIPMDSDAIEPVKAPSNHKPKDKINNITLKTRAEAQGPEMKIVTQAPKKETPMKPENYVVRPEMLGETPDYVDCWYCKERHKTKVRQKGSSQTQLAALLCCLFCGVITAFIPICCNFCADTEHVCEKCGTMIARQPYDGKMEACVPPLGRLPEPKHSIYAGMDKEAQRNLDPEGTA</sequence>
<proteinExistence type="predicted"/>
<keyword evidence="2" id="KW-1185">Reference proteome</keyword>
<dbReference type="Proteomes" id="UP001497700">
    <property type="component" value="Unassembled WGS sequence"/>
</dbReference>
<reference evidence="1 2" key="1">
    <citation type="journal article" date="2022" name="New Phytol.">
        <title>Ecological generalism drives hyperdiversity of secondary metabolite gene clusters in xylarialean endophytes.</title>
        <authorList>
            <person name="Franco M.E.E."/>
            <person name="Wisecaver J.H."/>
            <person name="Arnold A.E."/>
            <person name="Ju Y.M."/>
            <person name="Slot J.C."/>
            <person name="Ahrendt S."/>
            <person name="Moore L.P."/>
            <person name="Eastman K.E."/>
            <person name="Scott K."/>
            <person name="Konkel Z."/>
            <person name="Mondo S.J."/>
            <person name="Kuo A."/>
            <person name="Hayes R.D."/>
            <person name="Haridas S."/>
            <person name="Andreopoulos B."/>
            <person name="Riley R."/>
            <person name="LaButti K."/>
            <person name="Pangilinan J."/>
            <person name="Lipzen A."/>
            <person name="Amirebrahimi M."/>
            <person name="Yan J."/>
            <person name="Adam C."/>
            <person name="Keymanesh K."/>
            <person name="Ng V."/>
            <person name="Louie K."/>
            <person name="Northen T."/>
            <person name="Drula E."/>
            <person name="Henrissat B."/>
            <person name="Hsieh H.M."/>
            <person name="Youens-Clark K."/>
            <person name="Lutzoni F."/>
            <person name="Miadlikowska J."/>
            <person name="Eastwood D.C."/>
            <person name="Hamelin R.C."/>
            <person name="Grigoriev I.V."/>
            <person name="U'Ren J.M."/>
        </authorList>
    </citation>
    <scope>NUCLEOTIDE SEQUENCE [LARGE SCALE GENOMIC DNA]</scope>
    <source>
        <strain evidence="1 2">CBS 119005</strain>
    </source>
</reference>
<evidence type="ECO:0000313" key="2">
    <source>
        <dbReference type="Proteomes" id="UP001497700"/>
    </source>
</evidence>
<gene>
    <name evidence="1" type="ORF">F4820DRAFT_451465</name>
</gene>
<organism evidence="1 2">
    <name type="scientific">Hypoxylon rubiginosum</name>
    <dbReference type="NCBI Taxonomy" id="110542"/>
    <lineage>
        <taxon>Eukaryota</taxon>
        <taxon>Fungi</taxon>
        <taxon>Dikarya</taxon>
        <taxon>Ascomycota</taxon>
        <taxon>Pezizomycotina</taxon>
        <taxon>Sordariomycetes</taxon>
        <taxon>Xylariomycetidae</taxon>
        <taxon>Xylariales</taxon>
        <taxon>Hypoxylaceae</taxon>
        <taxon>Hypoxylon</taxon>
    </lineage>
</organism>
<comment type="caution">
    <text evidence="1">The sequence shown here is derived from an EMBL/GenBank/DDBJ whole genome shotgun (WGS) entry which is preliminary data.</text>
</comment>
<evidence type="ECO:0000313" key="1">
    <source>
        <dbReference type="EMBL" id="KAI4861924.1"/>
    </source>
</evidence>